<sequence length="158" mass="18944">MSLPSPPITILSTPLSRTFRRERSVIVWHPESVFFHFLRRALYYYSSLDREIQLRLRRPPPQIPPEIFSPSHRLYSNPPHSHHNLTHMGNPSSHQIQLHSPRHHRQLPHFKLSNHSPFTKPKRRYRCLLRPARHLRFLREPRNNTLDNAIMRSIFGHL</sequence>
<gene>
    <name evidence="1" type="ORF">PVK06_041987</name>
</gene>
<comment type="caution">
    <text evidence="1">The sequence shown here is derived from an EMBL/GenBank/DDBJ whole genome shotgun (WGS) entry which is preliminary data.</text>
</comment>
<dbReference type="Proteomes" id="UP001358586">
    <property type="component" value="Chromosome 11"/>
</dbReference>
<keyword evidence="2" id="KW-1185">Reference proteome</keyword>
<dbReference type="EMBL" id="JARKNE010000011">
    <property type="protein sequence ID" value="KAK5787333.1"/>
    <property type="molecule type" value="Genomic_DNA"/>
</dbReference>
<proteinExistence type="predicted"/>
<name>A0ABR0NAM4_GOSAR</name>
<evidence type="ECO:0000313" key="1">
    <source>
        <dbReference type="EMBL" id="KAK5787333.1"/>
    </source>
</evidence>
<organism evidence="1 2">
    <name type="scientific">Gossypium arboreum</name>
    <name type="common">Tree cotton</name>
    <name type="synonym">Gossypium nanking</name>
    <dbReference type="NCBI Taxonomy" id="29729"/>
    <lineage>
        <taxon>Eukaryota</taxon>
        <taxon>Viridiplantae</taxon>
        <taxon>Streptophyta</taxon>
        <taxon>Embryophyta</taxon>
        <taxon>Tracheophyta</taxon>
        <taxon>Spermatophyta</taxon>
        <taxon>Magnoliopsida</taxon>
        <taxon>eudicotyledons</taxon>
        <taxon>Gunneridae</taxon>
        <taxon>Pentapetalae</taxon>
        <taxon>rosids</taxon>
        <taxon>malvids</taxon>
        <taxon>Malvales</taxon>
        <taxon>Malvaceae</taxon>
        <taxon>Malvoideae</taxon>
        <taxon>Gossypium</taxon>
    </lineage>
</organism>
<protein>
    <submittedName>
        <fullName evidence="1">Uncharacterized protein</fullName>
    </submittedName>
</protein>
<evidence type="ECO:0000313" key="2">
    <source>
        <dbReference type="Proteomes" id="UP001358586"/>
    </source>
</evidence>
<reference evidence="1 2" key="1">
    <citation type="submission" date="2023-03" db="EMBL/GenBank/DDBJ databases">
        <title>WGS of Gossypium arboreum.</title>
        <authorList>
            <person name="Yu D."/>
        </authorList>
    </citation>
    <scope>NUCLEOTIDE SEQUENCE [LARGE SCALE GENOMIC DNA]</scope>
    <source>
        <tissue evidence="1">Leaf</tissue>
    </source>
</reference>
<accession>A0ABR0NAM4</accession>